<dbReference type="EMBL" id="JARFYM010000038">
    <property type="protein sequence ID" value="MDL2403093.1"/>
    <property type="molecule type" value="Genomic_DNA"/>
</dbReference>
<dbReference type="SUPFAM" id="SSF53474">
    <property type="entry name" value="alpha/beta-Hydrolases"/>
    <property type="match status" value="1"/>
</dbReference>
<evidence type="ECO:0000313" key="4">
    <source>
        <dbReference type="Proteomes" id="UP001172645"/>
    </source>
</evidence>
<keyword evidence="3" id="KW-0378">Hydrolase</keyword>
<dbReference type="RefSeq" id="WP_285872509.1">
    <property type="nucleotide sequence ID" value="NZ_JARFYM010000038.1"/>
</dbReference>
<dbReference type="InterPro" id="IPR000073">
    <property type="entry name" value="AB_hydrolase_1"/>
</dbReference>
<evidence type="ECO:0000256" key="1">
    <source>
        <dbReference type="SAM" id="SignalP"/>
    </source>
</evidence>
<dbReference type="Gene3D" id="3.40.50.1820">
    <property type="entry name" value="alpha/beta hydrolase"/>
    <property type="match status" value="1"/>
</dbReference>
<dbReference type="Pfam" id="PF00561">
    <property type="entry name" value="Abhydrolase_1"/>
    <property type="match status" value="1"/>
</dbReference>
<proteinExistence type="predicted"/>
<comment type="caution">
    <text evidence="3">The sequence shown here is derived from an EMBL/GenBank/DDBJ whole genome shotgun (WGS) entry which is preliminary data.</text>
</comment>
<dbReference type="GO" id="GO:0016787">
    <property type="term" value="F:hydrolase activity"/>
    <property type="evidence" value="ECO:0007669"/>
    <property type="project" value="UniProtKB-KW"/>
</dbReference>
<evidence type="ECO:0000313" key="3">
    <source>
        <dbReference type="EMBL" id="MDL2403093.1"/>
    </source>
</evidence>
<reference evidence="3" key="1">
    <citation type="submission" date="2023-06" db="EMBL/GenBank/DDBJ databases">
        <title>Phylogenetic Diversity of Rhizobium strains.</title>
        <authorList>
            <person name="Moura F.T."/>
            <person name="Helene L.C.F."/>
            <person name="Hungria M."/>
        </authorList>
    </citation>
    <scope>NUCLEOTIDE SEQUENCE</scope>
    <source>
        <strain evidence="3">CCGE526</strain>
    </source>
</reference>
<sequence length="230" mass="25229">MTGKTDLHRRALLRAMTAASGTVLASAIMAKPASAQSSTIKPVAGAFGPTDFEPIDVETKDNTIFVREYGSGSPLLLVHGFPRSSLMWRFMAPVLAKNHTVICVDLRGYGRSGVPASGDNHYAYSKRAMGDELVEVMDKLGFSKFDVVGHDRGARVAYRLTLDHPEKVLRLAAFDAIPPRVGVMPMQDLLWLTGPGRFLLRRHRFLKDTLPVIRMPSSTTHSAKARLVAM</sequence>
<protein>
    <submittedName>
        <fullName evidence="3">Alpha/beta hydrolase</fullName>
    </submittedName>
</protein>
<gene>
    <name evidence="3" type="ORF">PY649_29800</name>
</gene>
<keyword evidence="4" id="KW-1185">Reference proteome</keyword>
<dbReference type="InterPro" id="IPR029058">
    <property type="entry name" value="AB_hydrolase_fold"/>
</dbReference>
<feature type="domain" description="AB hydrolase-1" evidence="2">
    <location>
        <begin position="74"/>
        <end position="176"/>
    </location>
</feature>
<dbReference type="PROSITE" id="PS51318">
    <property type="entry name" value="TAT"/>
    <property type="match status" value="1"/>
</dbReference>
<dbReference type="PANTHER" id="PTHR43798">
    <property type="entry name" value="MONOACYLGLYCEROL LIPASE"/>
    <property type="match status" value="1"/>
</dbReference>
<dbReference type="Proteomes" id="UP001172645">
    <property type="component" value="Unassembled WGS sequence"/>
</dbReference>
<feature type="signal peptide" evidence="1">
    <location>
        <begin position="1"/>
        <end position="35"/>
    </location>
</feature>
<dbReference type="InterPro" id="IPR006311">
    <property type="entry name" value="TAT_signal"/>
</dbReference>
<evidence type="ECO:0000259" key="2">
    <source>
        <dbReference type="Pfam" id="PF00561"/>
    </source>
</evidence>
<keyword evidence="1" id="KW-0732">Signal</keyword>
<organism evidence="3 4">
    <name type="scientific">Rhizobium mayense</name>
    <dbReference type="NCBI Taxonomy" id="1312184"/>
    <lineage>
        <taxon>Bacteria</taxon>
        <taxon>Pseudomonadati</taxon>
        <taxon>Pseudomonadota</taxon>
        <taxon>Alphaproteobacteria</taxon>
        <taxon>Hyphomicrobiales</taxon>
        <taxon>Rhizobiaceae</taxon>
        <taxon>Rhizobium/Agrobacterium group</taxon>
        <taxon>Rhizobium</taxon>
    </lineage>
</organism>
<feature type="chain" id="PRO_5046981264" evidence="1">
    <location>
        <begin position="36"/>
        <end position="230"/>
    </location>
</feature>
<dbReference type="InterPro" id="IPR050266">
    <property type="entry name" value="AB_hydrolase_sf"/>
</dbReference>
<accession>A0ABT7K3B9</accession>
<name>A0ABT7K3B9_9HYPH</name>